<keyword evidence="2" id="KW-1185">Reference proteome</keyword>
<reference evidence="1 2" key="1">
    <citation type="submission" date="2024-01" db="EMBL/GenBank/DDBJ databases">
        <title>Genome assemblies of Stephania.</title>
        <authorList>
            <person name="Yang L."/>
        </authorList>
    </citation>
    <scope>NUCLEOTIDE SEQUENCE [LARGE SCALE GENOMIC DNA]</scope>
    <source>
        <strain evidence="1">QJT</strain>
        <tissue evidence="1">Leaf</tissue>
    </source>
</reference>
<evidence type="ECO:0000313" key="1">
    <source>
        <dbReference type="EMBL" id="KAK9144303.1"/>
    </source>
</evidence>
<dbReference type="AlphaFoldDB" id="A0AAP0K3D3"/>
<protein>
    <submittedName>
        <fullName evidence="1">Uncharacterized protein</fullName>
    </submittedName>
</protein>
<name>A0AAP0K3D3_9MAGN</name>
<proteinExistence type="predicted"/>
<comment type="caution">
    <text evidence="1">The sequence shown here is derived from an EMBL/GenBank/DDBJ whole genome shotgun (WGS) entry which is preliminary data.</text>
</comment>
<gene>
    <name evidence="1" type="ORF">Sjap_004206</name>
</gene>
<accession>A0AAP0K3D3</accession>
<dbReference type="EMBL" id="JBBNAE010000002">
    <property type="protein sequence ID" value="KAK9144303.1"/>
    <property type="molecule type" value="Genomic_DNA"/>
</dbReference>
<organism evidence="1 2">
    <name type="scientific">Stephania japonica</name>
    <dbReference type="NCBI Taxonomy" id="461633"/>
    <lineage>
        <taxon>Eukaryota</taxon>
        <taxon>Viridiplantae</taxon>
        <taxon>Streptophyta</taxon>
        <taxon>Embryophyta</taxon>
        <taxon>Tracheophyta</taxon>
        <taxon>Spermatophyta</taxon>
        <taxon>Magnoliopsida</taxon>
        <taxon>Ranunculales</taxon>
        <taxon>Menispermaceae</taxon>
        <taxon>Menispermoideae</taxon>
        <taxon>Cissampelideae</taxon>
        <taxon>Stephania</taxon>
    </lineage>
</organism>
<sequence length="78" mass="8650">MDEMALHYDVVGDCPKGRVFGLGSLGSWKRKYDDLGASTSQEPMVPCLKFDNIAKQLRQVMTFMQSQFAMTMNGVGPS</sequence>
<evidence type="ECO:0000313" key="2">
    <source>
        <dbReference type="Proteomes" id="UP001417504"/>
    </source>
</evidence>
<dbReference type="Proteomes" id="UP001417504">
    <property type="component" value="Unassembled WGS sequence"/>
</dbReference>